<gene>
    <name evidence="2" type="ORF">LRP29_10660</name>
</gene>
<organism evidence="2 3">
    <name type="scientific">Mesorhizobium ciceri</name>
    <dbReference type="NCBI Taxonomy" id="39645"/>
    <lineage>
        <taxon>Bacteria</taxon>
        <taxon>Pseudomonadati</taxon>
        <taxon>Pseudomonadota</taxon>
        <taxon>Alphaproteobacteria</taxon>
        <taxon>Hyphomicrobiales</taxon>
        <taxon>Phyllobacteriaceae</taxon>
        <taxon>Mesorhizobium</taxon>
    </lineage>
</organism>
<dbReference type="Proteomes" id="UP001060070">
    <property type="component" value="Chromosome"/>
</dbReference>
<name>A0AB38TGT8_9HYPH</name>
<evidence type="ECO:0000313" key="3">
    <source>
        <dbReference type="Proteomes" id="UP001060070"/>
    </source>
</evidence>
<proteinExistence type="predicted"/>
<sequence length="106" mass="11907">MSVFWTWDGLKRNAPGVILFIGAFAVMIMLAANKWINDASPIRSVDTVEANVESVRLDHGRGIYLVSIENGSSVLIDDDHPHLIGSRTNIERVTRDNGFVFYRFVN</sequence>
<dbReference type="RefSeq" id="WP_013529594.1">
    <property type="nucleotide sequence ID" value="NZ_CP015062.1"/>
</dbReference>
<keyword evidence="3" id="KW-1185">Reference proteome</keyword>
<accession>A0AB38TGT8</accession>
<dbReference type="KEGG" id="mcic:A4R28_17915"/>
<evidence type="ECO:0000256" key="1">
    <source>
        <dbReference type="SAM" id="Phobius"/>
    </source>
</evidence>
<evidence type="ECO:0000313" key="2">
    <source>
        <dbReference type="EMBL" id="UTU53810.1"/>
    </source>
</evidence>
<dbReference type="GeneID" id="91563331"/>
<dbReference type="AlphaFoldDB" id="A0AB38TGT8"/>
<reference evidence="2 3" key="1">
    <citation type="journal article" date="2022" name="Microbiol. Resour. Announc.">
        <title>Complete Genome Sequence of Mesorhizobium ciceri Strain R30, a Rhizobium Used as a Commercial Inoculant for Chickpea in Argentina.</title>
        <authorList>
            <person name="Foresto E."/>
            <person name="Revale S."/>
            <person name="Primo E."/>
            <person name="Nievas F."/>
            <person name="Carezzano E."/>
            <person name="Puente M."/>
            <person name="Alzari P."/>
            <person name="Mart M."/>
            <person name="Ben-Assaya M."/>
            <person name="Mornico D."/>
            <person name="Santoro M."/>
            <person name="Mart F."/>
            <person name="Giordano W."/>
            <person name="Bogino P."/>
        </authorList>
    </citation>
    <scope>NUCLEOTIDE SEQUENCE [LARGE SCALE GENOMIC DNA]</scope>
    <source>
        <strain evidence="2 3">R30</strain>
    </source>
</reference>
<keyword evidence="1" id="KW-0472">Membrane</keyword>
<dbReference type="EMBL" id="CP088147">
    <property type="protein sequence ID" value="UTU53810.1"/>
    <property type="molecule type" value="Genomic_DNA"/>
</dbReference>
<feature type="transmembrane region" description="Helical" evidence="1">
    <location>
        <begin position="14"/>
        <end position="33"/>
    </location>
</feature>
<keyword evidence="1" id="KW-1133">Transmembrane helix</keyword>
<keyword evidence="1" id="KW-0812">Transmembrane</keyword>
<protein>
    <submittedName>
        <fullName evidence="2">Uncharacterized protein</fullName>
    </submittedName>
</protein>